<accession>A0A4S4N3P3</accession>
<sequence>MFMAARAAMWDTKVPVTRAVQYTAKSGNASKPADGKMEAADEASLSGFDTRQIPSAADFDLPDFWDEGEALSGRETWPLAITLNIHSATHFLDATLKEEAAVPLKLVVAFTFSTPSTPTLQAMRLLGPGELEHPRLQTLLSEAGKYAQQMYDALEVKLRDEDFRRNQKARNKFAQR</sequence>
<evidence type="ECO:0000313" key="1">
    <source>
        <dbReference type="EMBL" id="THH32697.1"/>
    </source>
</evidence>
<dbReference type="Gene3D" id="3.30.230.70">
    <property type="entry name" value="GHMP Kinase, N-terminal domain"/>
    <property type="match status" value="1"/>
</dbReference>
<protein>
    <submittedName>
        <fullName evidence="1">Uncharacterized protein</fullName>
    </submittedName>
</protein>
<dbReference type="AlphaFoldDB" id="A0A4S4N3P3"/>
<name>A0A4S4N3P3_9APHY</name>
<reference evidence="1 2" key="1">
    <citation type="submission" date="2019-02" db="EMBL/GenBank/DDBJ databases">
        <title>Genome sequencing of the rare red list fungi Antrodiella citrinella (Flaviporus citrinellus).</title>
        <authorList>
            <person name="Buettner E."/>
            <person name="Kellner H."/>
        </authorList>
    </citation>
    <scope>NUCLEOTIDE SEQUENCE [LARGE SCALE GENOMIC DNA]</scope>
    <source>
        <strain evidence="1 2">DSM 108506</strain>
    </source>
</reference>
<proteinExistence type="predicted"/>
<gene>
    <name evidence="1" type="ORF">EUX98_g1496</name>
</gene>
<dbReference type="EMBL" id="SGPM01000017">
    <property type="protein sequence ID" value="THH32697.1"/>
    <property type="molecule type" value="Genomic_DNA"/>
</dbReference>
<comment type="caution">
    <text evidence="1">The sequence shown here is derived from an EMBL/GenBank/DDBJ whole genome shotgun (WGS) entry which is preliminary data.</text>
</comment>
<dbReference type="Proteomes" id="UP000308730">
    <property type="component" value="Unassembled WGS sequence"/>
</dbReference>
<organism evidence="1 2">
    <name type="scientific">Antrodiella citrinella</name>
    <dbReference type="NCBI Taxonomy" id="2447956"/>
    <lineage>
        <taxon>Eukaryota</taxon>
        <taxon>Fungi</taxon>
        <taxon>Dikarya</taxon>
        <taxon>Basidiomycota</taxon>
        <taxon>Agaricomycotina</taxon>
        <taxon>Agaricomycetes</taxon>
        <taxon>Polyporales</taxon>
        <taxon>Steccherinaceae</taxon>
        <taxon>Antrodiella</taxon>
    </lineage>
</organism>
<dbReference type="InterPro" id="IPR036345">
    <property type="entry name" value="ExoRNase_PH_dom2_sf"/>
</dbReference>
<keyword evidence="2" id="KW-1185">Reference proteome</keyword>
<evidence type="ECO:0000313" key="2">
    <source>
        <dbReference type="Proteomes" id="UP000308730"/>
    </source>
</evidence>
<dbReference type="InterPro" id="IPR027408">
    <property type="entry name" value="PNPase/RNase_PH_dom_sf"/>
</dbReference>
<dbReference type="SUPFAM" id="SSF55666">
    <property type="entry name" value="Ribonuclease PH domain 2-like"/>
    <property type="match status" value="1"/>
</dbReference>
<dbReference type="OrthoDB" id="272245at2759"/>